<comment type="catalytic activity">
    <reaction evidence="11">
        <text>L-leucine + 2-oxoglutarate = 4-methyl-2-oxopentanoate + L-glutamate</text>
        <dbReference type="Rhea" id="RHEA:18321"/>
        <dbReference type="ChEBI" id="CHEBI:16810"/>
        <dbReference type="ChEBI" id="CHEBI:17865"/>
        <dbReference type="ChEBI" id="CHEBI:29985"/>
        <dbReference type="ChEBI" id="CHEBI:57427"/>
        <dbReference type="EC" id="2.6.1.42"/>
    </reaction>
</comment>
<proteinExistence type="inferred from homology"/>
<evidence type="ECO:0000256" key="12">
    <source>
        <dbReference type="SAM" id="MobiDB-lite"/>
    </source>
</evidence>
<dbReference type="InterPro" id="IPR033939">
    <property type="entry name" value="BCAT_family"/>
</dbReference>
<dbReference type="GO" id="GO:0009098">
    <property type="term" value="P:L-leucine biosynthetic process"/>
    <property type="evidence" value="ECO:0007669"/>
    <property type="project" value="TreeGrafter"/>
</dbReference>
<evidence type="ECO:0000256" key="2">
    <source>
        <dbReference type="ARBA" id="ARBA00009320"/>
    </source>
</evidence>
<protein>
    <recommendedName>
        <fullName evidence="11">Branched-chain-amino-acid aminotransferase</fullName>
        <ecNumber evidence="11">2.6.1.42</ecNumber>
    </recommendedName>
</protein>
<organism evidence="13 14">
    <name type="scientific">Suillus subaureus</name>
    <dbReference type="NCBI Taxonomy" id="48587"/>
    <lineage>
        <taxon>Eukaryota</taxon>
        <taxon>Fungi</taxon>
        <taxon>Dikarya</taxon>
        <taxon>Basidiomycota</taxon>
        <taxon>Agaricomycotina</taxon>
        <taxon>Agaricomycetes</taxon>
        <taxon>Agaricomycetidae</taxon>
        <taxon>Boletales</taxon>
        <taxon>Suillineae</taxon>
        <taxon>Suillaceae</taxon>
        <taxon>Suillus</taxon>
    </lineage>
</organism>
<keyword evidence="3 11" id="KW-0032">Aminotransferase</keyword>
<dbReference type="Proteomes" id="UP000807769">
    <property type="component" value="Unassembled WGS sequence"/>
</dbReference>
<comment type="caution">
    <text evidence="13">The sequence shown here is derived from an EMBL/GenBank/DDBJ whole genome shotgun (WGS) entry which is preliminary data.</text>
</comment>
<evidence type="ECO:0000256" key="10">
    <source>
        <dbReference type="RuleBase" id="RU004516"/>
    </source>
</evidence>
<comment type="similarity">
    <text evidence="2 9">Belongs to the class-IV pyridoxal-phosphate-dependent aminotransferase family.</text>
</comment>
<evidence type="ECO:0000256" key="11">
    <source>
        <dbReference type="RuleBase" id="RU004517"/>
    </source>
</evidence>
<feature type="modified residue" description="N6-(pyridoxal phosphate)lysine" evidence="8">
    <location>
        <position position="222"/>
    </location>
</feature>
<dbReference type="SUPFAM" id="SSF56752">
    <property type="entry name" value="D-aminoacid aminotransferase-like PLP-dependent enzymes"/>
    <property type="match status" value="1"/>
</dbReference>
<dbReference type="InterPro" id="IPR001544">
    <property type="entry name" value="Aminotrans_IV"/>
</dbReference>
<evidence type="ECO:0000256" key="6">
    <source>
        <dbReference type="ARBA" id="ARBA00022898"/>
    </source>
</evidence>
<comment type="cofactor">
    <cofactor evidence="1 10">
        <name>pyridoxal 5'-phosphate</name>
        <dbReference type="ChEBI" id="CHEBI:597326"/>
    </cofactor>
</comment>
<keyword evidence="4 11" id="KW-0028">Amino-acid biosynthesis</keyword>
<sequence length="394" mass="42641">MGDKDSITSLAQGQTDDSANPRSLAALDASKLNITLATTLKPLQPIETLCFGQTFSDHMIVATYDPEIGWSAPEVKPHGPITLDPACSCFQYGGNVFEGMKAYLGPNGEARLFRPDMNMRRMEKSCARLALPPIDGDVVLELVKCLVNLEKRWIPKESGYSLYLRPTVIATRPGLGVIASDHAMLYILASPTGPYYQVLKPVSLFAVSENVRAWPGGTGGHKVAGNYSPGFLPQRTAAEKGYEQILWLFGDDRRITEAGAMNFFVVVKRDDGDGVDFITAPLDGTILPGVTRASCLALASDPDFHKESSVRLHPQETVYTMSDLAKWSSEGKLLEALVIGTAVIVGPCNRIGYEGKDIVIPGAGMGPVGTALRKKILDIQEGRTEWKGWGVVCP</sequence>
<dbReference type="RefSeq" id="XP_041189367.1">
    <property type="nucleotide sequence ID" value="XM_041343612.1"/>
</dbReference>
<dbReference type="Gene3D" id="3.20.10.10">
    <property type="entry name" value="D-amino Acid Aminotransferase, subunit A, domain 2"/>
    <property type="match status" value="1"/>
</dbReference>
<evidence type="ECO:0000256" key="3">
    <source>
        <dbReference type="ARBA" id="ARBA00022576"/>
    </source>
</evidence>
<evidence type="ECO:0000313" key="14">
    <source>
        <dbReference type="Proteomes" id="UP000807769"/>
    </source>
</evidence>
<evidence type="ECO:0000256" key="5">
    <source>
        <dbReference type="ARBA" id="ARBA00022679"/>
    </source>
</evidence>
<dbReference type="AlphaFoldDB" id="A0A9P7E2G1"/>
<dbReference type="InterPro" id="IPR018300">
    <property type="entry name" value="Aminotrans_IV_CS"/>
</dbReference>
<comment type="catalytic activity">
    <reaction evidence="11">
        <text>L-valine + 2-oxoglutarate = 3-methyl-2-oxobutanoate + L-glutamate</text>
        <dbReference type="Rhea" id="RHEA:24813"/>
        <dbReference type="ChEBI" id="CHEBI:11851"/>
        <dbReference type="ChEBI" id="CHEBI:16810"/>
        <dbReference type="ChEBI" id="CHEBI:29985"/>
        <dbReference type="ChEBI" id="CHEBI:57762"/>
        <dbReference type="EC" id="2.6.1.42"/>
    </reaction>
</comment>
<dbReference type="PROSITE" id="PS00770">
    <property type="entry name" value="AA_TRANSFER_CLASS_4"/>
    <property type="match status" value="1"/>
</dbReference>
<dbReference type="GO" id="GO:0009099">
    <property type="term" value="P:L-valine biosynthetic process"/>
    <property type="evidence" value="ECO:0007669"/>
    <property type="project" value="TreeGrafter"/>
</dbReference>
<dbReference type="GO" id="GO:0005739">
    <property type="term" value="C:mitochondrion"/>
    <property type="evidence" value="ECO:0007669"/>
    <property type="project" value="TreeGrafter"/>
</dbReference>
<name>A0A9P7E2G1_9AGAM</name>
<dbReference type="GeneID" id="64637628"/>
<dbReference type="Pfam" id="PF01063">
    <property type="entry name" value="Aminotran_4"/>
    <property type="match status" value="1"/>
</dbReference>
<gene>
    <name evidence="13" type="ORF">BJ212DRAFT_595963</name>
</gene>
<dbReference type="InterPro" id="IPR043131">
    <property type="entry name" value="BCAT-like_N"/>
</dbReference>
<evidence type="ECO:0000256" key="8">
    <source>
        <dbReference type="PIRSR" id="PIRSR006468-1"/>
    </source>
</evidence>
<dbReference type="PIRSF" id="PIRSF006468">
    <property type="entry name" value="BCAT1"/>
    <property type="match status" value="1"/>
</dbReference>
<evidence type="ECO:0000256" key="1">
    <source>
        <dbReference type="ARBA" id="ARBA00001933"/>
    </source>
</evidence>
<keyword evidence="14" id="KW-1185">Reference proteome</keyword>
<dbReference type="InterPro" id="IPR036038">
    <property type="entry name" value="Aminotransferase-like"/>
</dbReference>
<accession>A0A9P7E2G1</accession>
<reference evidence="13" key="1">
    <citation type="journal article" date="2020" name="New Phytol.">
        <title>Comparative genomics reveals dynamic genome evolution in host specialist ectomycorrhizal fungi.</title>
        <authorList>
            <person name="Lofgren L.A."/>
            <person name="Nguyen N.H."/>
            <person name="Vilgalys R."/>
            <person name="Ruytinx J."/>
            <person name="Liao H.L."/>
            <person name="Branco S."/>
            <person name="Kuo A."/>
            <person name="LaButti K."/>
            <person name="Lipzen A."/>
            <person name="Andreopoulos W."/>
            <person name="Pangilinan J."/>
            <person name="Riley R."/>
            <person name="Hundley H."/>
            <person name="Na H."/>
            <person name="Barry K."/>
            <person name="Grigoriev I.V."/>
            <person name="Stajich J.E."/>
            <person name="Kennedy P.G."/>
        </authorList>
    </citation>
    <scope>NUCLEOTIDE SEQUENCE</scope>
    <source>
        <strain evidence="13">MN1</strain>
    </source>
</reference>
<evidence type="ECO:0000256" key="9">
    <source>
        <dbReference type="RuleBase" id="RU004106"/>
    </source>
</evidence>
<dbReference type="InterPro" id="IPR005786">
    <property type="entry name" value="B_amino_transII"/>
</dbReference>
<dbReference type="EMBL" id="JABBWG010000033">
    <property type="protein sequence ID" value="KAG1809653.1"/>
    <property type="molecule type" value="Genomic_DNA"/>
</dbReference>
<dbReference type="OrthoDB" id="1732691at2759"/>
<dbReference type="CDD" id="cd01557">
    <property type="entry name" value="BCAT_beta_family"/>
    <property type="match status" value="1"/>
</dbReference>
<evidence type="ECO:0000256" key="7">
    <source>
        <dbReference type="ARBA" id="ARBA00023304"/>
    </source>
</evidence>
<dbReference type="NCBIfam" id="TIGR01123">
    <property type="entry name" value="ilvE_II"/>
    <property type="match status" value="1"/>
</dbReference>
<feature type="compositionally biased region" description="Polar residues" evidence="12">
    <location>
        <begin position="7"/>
        <end position="21"/>
    </location>
</feature>
<dbReference type="InterPro" id="IPR043132">
    <property type="entry name" value="BCAT-like_C"/>
</dbReference>
<keyword evidence="6 10" id="KW-0663">Pyridoxal phosphate</keyword>
<comment type="catalytic activity">
    <reaction evidence="11">
        <text>L-isoleucine + 2-oxoglutarate = (S)-3-methyl-2-oxopentanoate + L-glutamate</text>
        <dbReference type="Rhea" id="RHEA:24801"/>
        <dbReference type="ChEBI" id="CHEBI:16810"/>
        <dbReference type="ChEBI" id="CHEBI:29985"/>
        <dbReference type="ChEBI" id="CHEBI:35146"/>
        <dbReference type="ChEBI" id="CHEBI:58045"/>
        <dbReference type="EC" id="2.6.1.42"/>
    </reaction>
</comment>
<keyword evidence="5 11" id="KW-0808">Transferase</keyword>
<dbReference type="GO" id="GO:0004084">
    <property type="term" value="F:branched-chain-amino-acid transaminase activity"/>
    <property type="evidence" value="ECO:0007669"/>
    <property type="project" value="UniProtKB-EC"/>
</dbReference>
<dbReference type="Gene3D" id="3.30.470.10">
    <property type="match status" value="1"/>
</dbReference>
<dbReference type="PANTHER" id="PTHR11825">
    <property type="entry name" value="SUBGROUP IIII AMINOTRANSFERASE"/>
    <property type="match status" value="1"/>
</dbReference>
<feature type="region of interest" description="Disordered" evidence="12">
    <location>
        <begin position="1"/>
        <end position="21"/>
    </location>
</feature>
<dbReference type="PANTHER" id="PTHR11825:SF44">
    <property type="entry name" value="BRANCHED-CHAIN-AMINO-ACID AMINOTRANSFERASE"/>
    <property type="match status" value="1"/>
</dbReference>
<keyword evidence="7 11" id="KW-0100">Branched-chain amino acid biosynthesis</keyword>
<dbReference type="NCBIfam" id="NF009897">
    <property type="entry name" value="PRK13357.1"/>
    <property type="match status" value="1"/>
</dbReference>
<evidence type="ECO:0000313" key="13">
    <source>
        <dbReference type="EMBL" id="KAG1809653.1"/>
    </source>
</evidence>
<evidence type="ECO:0000256" key="4">
    <source>
        <dbReference type="ARBA" id="ARBA00022605"/>
    </source>
</evidence>
<dbReference type="EC" id="2.6.1.42" evidence="11"/>